<evidence type="ECO:0000256" key="6">
    <source>
        <dbReference type="SAM" id="MobiDB-lite"/>
    </source>
</evidence>
<comment type="subcellular location">
    <subcellularLocation>
        <location evidence="5">Cytoplasm</location>
    </subcellularLocation>
</comment>
<feature type="compositionally biased region" description="Basic and acidic residues" evidence="6">
    <location>
        <begin position="906"/>
        <end position="1052"/>
    </location>
</feature>
<dbReference type="InterPro" id="IPR000717">
    <property type="entry name" value="PCI_dom"/>
</dbReference>
<reference evidence="9" key="1">
    <citation type="submission" date="2025-08" db="UniProtKB">
        <authorList>
            <consortium name="RefSeq"/>
        </authorList>
    </citation>
    <scope>IDENTIFICATION</scope>
</reference>
<keyword evidence="8" id="KW-1185">Reference proteome</keyword>
<dbReference type="Proteomes" id="UP001652625">
    <property type="component" value="Chromosome 03"/>
</dbReference>
<dbReference type="PROSITE" id="PS50250">
    <property type="entry name" value="PCI"/>
    <property type="match status" value="1"/>
</dbReference>
<accession>A0ABM4BK28</accession>
<name>A0ABM4BK28_HYDVU</name>
<evidence type="ECO:0000256" key="1">
    <source>
        <dbReference type="ARBA" id="ARBA00022490"/>
    </source>
</evidence>
<evidence type="ECO:0000256" key="4">
    <source>
        <dbReference type="ARBA" id="ARBA00022917"/>
    </source>
</evidence>
<keyword evidence="2 5" id="KW-0396">Initiation factor</keyword>
<dbReference type="Gene3D" id="4.10.860.10">
    <property type="entry name" value="UVR domain"/>
    <property type="match status" value="1"/>
</dbReference>
<feature type="compositionally biased region" description="Basic and acidic residues" evidence="6">
    <location>
        <begin position="1092"/>
        <end position="1105"/>
    </location>
</feature>
<evidence type="ECO:0000259" key="7">
    <source>
        <dbReference type="PROSITE" id="PS50250"/>
    </source>
</evidence>
<dbReference type="InterPro" id="IPR027512">
    <property type="entry name" value="EIF3A"/>
</dbReference>
<feature type="domain" description="PCI" evidence="7">
    <location>
        <begin position="314"/>
        <end position="492"/>
    </location>
</feature>
<evidence type="ECO:0000313" key="8">
    <source>
        <dbReference type="Proteomes" id="UP001652625"/>
    </source>
</evidence>
<feature type="coiled-coil region" evidence="5">
    <location>
        <begin position="566"/>
        <end position="628"/>
    </location>
</feature>
<dbReference type="Pfam" id="PF01399">
    <property type="entry name" value="PCI"/>
    <property type="match status" value="1"/>
</dbReference>
<evidence type="ECO:0000313" key="9">
    <source>
        <dbReference type="RefSeq" id="XP_065649376.1"/>
    </source>
</evidence>
<feature type="compositionally biased region" description="Basic and acidic residues" evidence="6">
    <location>
        <begin position="865"/>
        <end position="878"/>
    </location>
</feature>
<proteinExistence type="inferred from homology"/>
<dbReference type="InterPro" id="IPR054711">
    <property type="entry name" value="eIF3a_PCI_TPR-like"/>
</dbReference>
<keyword evidence="5" id="KW-0175">Coiled coil</keyword>
<comment type="similarity">
    <text evidence="5">Belongs to the eIF-3 subunit A family.</text>
</comment>
<evidence type="ECO:0000256" key="2">
    <source>
        <dbReference type="ARBA" id="ARBA00022540"/>
    </source>
</evidence>
<dbReference type="Pfam" id="PF22591">
    <property type="entry name" value="eIF3a_PCI_TPR-like"/>
    <property type="match status" value="1"/>
</dbReference>
<dbReference type="Gene3D" id="1.25.40.860">
    <property type="match status" value="2"/>
</dbReference>
<keyword evidence="1 5" id="KW-0963">Cytoplasm</keyword>
<evidence type="ECO:0000256" key="3">
    <source>
        <dbReference type="ARBA" id="ARBA00022884"/>
    </source>
</evidence>
<keyword evidence="3 5" id="KW-0694">RNA-binding</keyword>
<organism evidence="8 9">
    <name type="scientific">Hydra vulgaris</name>
    <name type="common">Hydra</name>
    <name type="synonym">Hydra attenuata</name>
    <dbReference type="NCBI Taxonomy" id="6087"/>
    <lineage>
        <taxon>Eukaryota</taxon>
        <taxon>Metazoa</taxon>
        <taxon>Cnidaria</taxon>
        <taxon>Hydrozoa</taxon>
        <taxon>Hydroidolina</taxon>
        <taxon>Anthoathecata</taxon>
        <taxon>Aplanulata</taxon>
        <taxon>Hydridae</taxon>
        <taxon>Hydra</taxon>
    </lineage>
</organism>
<comment type="subunit">
    <text evidence="5">Component of the eukaryotic translation initiation factor 3 (eIF-3) complex.</text>
</comment>
<protein>
    <recommendedName>
        <fullName evidence="5">Eukaryotic translation initiation factor 3 subunit A</fullName>
        <shortName evidence="5">eIF3a</shortName>
    </recommendedName>
    <alternativeName>
        <fullName evidence="5">Eukaryotic translation initiation factor 3 subunit 10</fullName>
    </alternativeName>
</protein>
<feature type="compositionally biased region" description="Basic and acidic residues" evidence="6">
    <location>
        <begin position="1073"/>
        <end position="1085"/>
    </location>
</feature>
<keyword evidence="4 5" id="KW-0648">Protein biosynthesis</keyword>
<dbReference type="PANTHER" id="PTHR14005">
    <property type="entry name" value="EUKARYOTIC TRANSLATION INITIATION FACTOR 3, THETA SUBUNIT"/>
    <property type="match status" value="1"/>
</dbReference>
<feature type="coiled-coil region" evidence="5">
    <location>
        <begin position="661"/>
        <end position="695"/>
    </location>
</feature>
<dbReference type="PANTHER" id="PTHR14005:SF0">
    <property type="entry name" value="EUKARYOTIC TRANSLATION INITIATION FACTOR 3 SUBUNIT A"/>
    <property type="match status" value="1"/>
</dbReference>
<dbReference type="SMART" id="SM00088">
    <property type="entry name" value="PINT"/>
    <property type="match status" value="1"/>
</dbReference>
<dbReference type="GeneID" id="100200426"/>
<comment type="function">
    <text evidence="5">RNA-binding component of the eukaryotic translation initiation factor 3 (eIF-3) complex, which is involved in protein synthesis of a specialized repertoire of mRNAs and, together with other initiation factors, stimulates binding of mRNA and methionyl-tRNAi to the 40S ribosome. The eIF-3 complex specifically targets and initiates translation of a subset of mRNAs involved in cell proliferation.</text>
</comment>
<dbReference type="HAMAP" id="MF_03000">
    <property type="entry name" value="eIF3a"/>
    <property type="match status" value="1"/>
</dbReference>
<evidence type="ECO:0000256" key="5">
    <source>
        <dbReference type="HAMAP-Rule" id="MF_03000"/>
    </source>
</evidence>
<dbReference type="RefSeq" id="XP_065649376.1">
    <property type="nucleotide sequence ID" value="XM_065793304.1"/>
</dbReference>
<dbReference type="GO" id="GO:0003743">
    <property type="term" value="F:translation initiation factor activity"/>
    <property type="evidence" value="ECO:0007669"/>
    <property type="project" value="UniProtKB-KW"/>
</dbReference>
<feature type="region of interest" description="Disordered" evidence="6">
    <location>
        <begin position="865"/>
        <end position="1120"/>
    </location>
</feature>
<gene>
    <name evidence="9" type="primary">LOC100200426</name>
</gene>
<sequence length="1120" mass="132860">MVQYFQKPENALKRAQEFIDIGKPEAALDVLYEVIKSKKHRNWQKIHEPILQMYLKLCVNLKRSVNAKEGLYQYKLICQQMNILSLEETITFFLNIAEKHADEAKNQSIELVTVEDLDQLQTPEGILLSSVSSEDAQDRSDRVLLTPWVKFLWEAYRNVLELLRNNNRVEKLYHETAQNAFKFCLKYMRRAEFRKLCLLIKNHLDQVLKYQGQPTAINLNSPESLQMHLETRLVQLENAITMELWQEAFRAIEGIHYLMLMSKKPPKPHMMANYYQKVALVFLKADNYLFHSASLFRLFTLVKEQKKTVTPEELEKIGSQVLLATLSIPIPPGKSSMEEYLSYDTQAYEKDRRLATLLSLLSVPTRKSLIEDVEATIFPHVSAPLKELFVTLELKFEPLKICKKVNETLQIINKDENLLQYSESIKEIAITRLLSQISQVYEKISFKQLLKMVPFADRHQLEHRIVNCVKENDMQIYINHQKDSISFGSALMVALREEVPNGPHIQGMPSEILRSQLFVLSEGLKKSICLVNPEAIQKEHDLQREQLVAQYLRQERKEHVQLLYRKAIIEQRKERIENERNAQEKYEREQANLQKELLRQAEEQRLEIEREKRERERRAQEMKEIQKQQVWDRVESLRGTEVGKRAFKNLSAQEIDEMDPADILQRQYDQVNREKREQQSKLRTQEKRIDHLVRAMRLEEIPILEKHIAEQKIKDRKEWEKDEEERLQNAAKEHQLALQTKSRLERMSADKQAFLDTIFGHRHKQHEVRLREFEMNLKQVRNERLEANKKQRMAQRRQEFILARREEKRKEKAEQLRREKEAEEIRKQKEAEEKRVLQEARLKALEESARKQKEKEREIEEKLEKERNLLKEEPKKETVVAGKYIPPSQRRRMETTAGVDNWRGVGGDEVKQPIRSADSRDDSQRFGKRDESRGYDRRDDARGFDKRDDTRGFDKRDDARGFDKRDDLRSYEKRDDPRGYDRRDDSHGYEKRDDSRGFDKRDDPRGFDKRDDPRGYDKRDDSRNFNRKDDPLDRRDGRDDHTERRSDEKSDSYRGFSGNRQTWRGEGGGDSWRSSDKGNRPESRSYKMSRVGADRDRDDSEDRPKGSGTSSEDGWNVVRR</sequence>